<evidence type="ECO:0000313" key="4">
    <source>
        <dbReference type="EMBL" id="KAK6349629.1"/>
    </source>
</evidence>
<dbReference type="InterPro" id="IPR013320">
    <property type="entry name" value="ConA-like_dom_sf"/>
</dbReference>
<evidence type="ECO:0000256" key="1">
    <source>
        <dbReference type="SAM" id="MobiDB-lite"/>
    </source>
</evidence>
<dbReference type="Gene3D" id="2.60.120.200">
    <property type="match status" value="1"/>
</dbReference>
<dbReference type="GO" id="GO:0004553">
    <property type="term" value="F:hydrolase activity, hydrolyzing O-glycosyl compounds"/>
    <property type="evidence" value="ECO:0007669"/>
    <property type="project" value="InterPro"/>
</dbReference>
<dbReference type="InterPro" id="IPR050546">
    <property type="entry name" value="Glycosyl_Hydrlase_16"/>
</dbReference>
<dbReference type="PROSITE" id="PS51762">
    <property type="entry name" value="GH16_2"/>
    <property type="match status" value="1"/>
</dbReference>
<feature type="region of interest" description="Disordered" evidence="1">
    <location>
        <begin position="361"/>
        <end position="390"/>
    </location>
</feature>
<dbReference type="Proteomes" id="UP001375240">
    <property type="component" value="Unassembled WGS sequence"/>
</dbReference>
<organism evidence="4 5">
    <name type="scientific">Orbilia brochopaga</name>
    <dbReference type="NCBI Taxonomy" id="3140254"/>
    <lineage>
        <taxon>Eukaryota</taxon>
        <taxon>Fungi</taxon>
        <taxon>Dikarya</taxon>
        <taxon>Ascomycota</taxon>
        <taxon>Pezizomycotina</taxon>
        <taxon>Orbiliomycetes</taxon>
        <taxon>Orbiliales</taxon>
        <taxon>Orbiliaceae</taxon>
        <taxon>Orbilia</taxon>
    </lineage>
</organism>
<dbReference type="CDD" id="cd02182">
    <property type="entry name" value="GH16_Strep_laminarinase_like"/>
    <property type="match status" value="1"/>
</dbReference>
<feature type="domain" description="GH16" evidence="3">
    <location>
        <begin position="89"/>
        <end position="359"/>
    </location>
</feature>
<dbReference type="PANTHER" id="PTHR10963:SF60">
    <property type="entry name" value="GRAM-NEGATIVE BACTERIA-BINDING PROTEIN 1-RELATED"/>
    <property type="match status" value="1"/>
</dbReference>
<evidence type="ECO:0000259" key="3">
    <source>
        <dbReference type="PROSITE" id="PS51762"/>
    </source>
</evidence>
<protein>
    <submittedName>
        <fullName evidence="4">Carbohydrate binding 6</fullName>
    </submittedName>
</protein>
<name>A0AAV9UVH4_9PEZI</name>
<dbReference type="EMBL" id="JAVHNQ010000004">
    <property type="protein sequence ID" value="KAK6349629.1"/>
    <property type="molecule type" value="Genomic_DNA"/>
</dbReference>
<feature type="signal peptide" evidence="2">
    <location>
        <begin position="1"/>
        <end position="27"/>
    </location>
</feature>
<feature type="compositionally biased region" description="Low complexity" evidence="1">
    <location>
        <begin position="361"/>
        <end position="385"/>
    </location>
</feature>
<dbReference type="InterPro" id="IPR018392">
    <property type="entry name" value="LysM"/>
</dbReference>
<dbReference type="Pfam" id="PF26113">
    <property type="entry name" value="GH16_XgeA"/>
    <property type="match status" value="1"/>
</dbReference>
<comment type="caution">
    <text evidence="4">The sequence shown here is derived from an EMBL/GenBank/DDBJ whole genome shotgun (WGS) entry which is preliminary data.</text>
</comment>
<proteinExistence type="predicted"/>
<dbReference type="GO" id="GO:0005975">
    <property type="term" value="P:carbohydrate metabolic process"/>
    <property type="evidence" value="ECO:0007669"/>
    <property type="project" value="InterPro"/>
</dbReference>
<dbReference type="AlphaFoldDB" id="A0AAV9UVH4"/>
<reference evidence="4 5" key="1">
    <citation type="submission" date="2019-10" db="EMBL/GenBank/DDBJ databases">
        <authorList>
            <person name="Palmer J.M."/>
        </authorList>
    </citation>
    <scope>NUCLEOTIDE SEQUENCE [LARGE SCALE GENOMIC DNA]</scope>
    <source>
        <strain evidence="4 5">TWF696</strain>
    </source>
</reference>
<gene>
    <name evidence="4" type="primary">LAMA1_1</name>
    <name evidence="4" type="ORF">TWF696_005912</name>
</gene>
<dbReference type="CDD" id="cd00118">
    <property type="entry name" value="LysM"/>
    <property type="match status" value="1"/>
</dbReference>
<dbReference type="SUPFAM" id="SSF49899">
    <property type="entry name" value="Concanavalin A-like lectins/glucanases"/>
    <property type="match status" value="1"/>
</dbReference>
<sequence>MARSFTLRNAISLLAAGLLASAPVSEASSLHNLHHRHLEQHPYLRHHERASNLEAQPSVLETRDNNLDARDNNIRKRAVPSYVAQGFSLTWADDFTTGTSGLAANWIFDLGHNYPGGPWHWGTGEVQEYTSSSSNIFVDGSGNLNIVPIKDSNGDWTSSRIESKRTFICQNGGRMIVEARIKLSSVTTNKLGIWPAFWAMGKAFRDNGNSGWPTTGELDIMENINAESRIFNVVHCGTNGGGPCDEYNGIGTTTPITRGVFHTHRLIIDRTQSDWHFQTITWQTDGVQTFQLKGNSINDPSAWTALTQREIFMLLNVAVGGSLPDAFSGGVQTPTQATTGGPDSSMIVDYVAVFNAPPAGTTTTRTTTTTTSRPAATTTAGAVTTPSPIQNGQTGNCAGWRYIQPSDTCSNLVTRFSSIGLTLQNLVSWNPALGSTSNCSPTPGYFVCVQLKAGTPPPPGSTPSPIQPGQTAGCGGWRYTQSSDTCANLVTRFSSINLSLAELVKWNPALGSTSNCRVTPGYFVCVELAPPSPIQPGQVKGCAGWRYVQPSDTCANIVSRFSNIGLTLSNLVRWNPALGSTSNCRTTPGNFVCVQI</sequence>
<dbReference type="InterPro" id="IPR000757">
    <property type="entry name" value="Beta-glucanase-like"/>
</dbReference>
<dbReference type="InterPro" id="IPR036779">
    <property type="entry name" value="LysM_dom_sf"/>
</dbReference>
<accession>A0AAV9UVH4</accession>
<evidence type="ECO:0000256" key="2">
    <source>
        <dbReference type="SAM" id="SignalP"/>
    </source>
</evidence>
<dbReference type="Gene3D" id="3.10.350.10">
    <property type="entry name" value="LysM domain"/>
    <property type="match status" value="3"/>
</dbReference>
<keyword evidence="5" id="KW-1185">Reference proteome</keyword>
<dbReference type="PANTHER" id="PTHR10963">
    <property type="entry name" value="GLYCOSYL HYDROLASE-RELATED"/>
    <property type="match status" value="1"/>
</dbReference>
<evidence type="ECO:0000313" key="5">
    <source>
        <dbReference type="Proteomes" id="UP001375240"/>
    </source>
</evidence>
<keyword evidence="2" id="KW-0732">Signal</keyword>
<feature type="chain" id="PRO_5043485739" evidence="2">
    <location>
        <begin position="28"/>
        <end position="596"/>
    </location>
</feature>